<reference evidence="9 10" key="1">
    <citation type="submission" date="2019-04" db="EMBL/GenBank/DDBJ databases">
        <authorList>
            <person name="Van Vliet M D."/>
        </authorList>
    </citation>
    <scope>NUCLEOTIDE SEQUENCE [LARGE SCALE GENOMIC DNA]</scope>
    <source>
        <strain evidence="9 10">F1</strain>
    </source>
</reference>
<dbReference type="GO" id="GO:0003886">
    <property type="term" value="F:DNA (cytosine-5-)-methyltransferase activity"/>
    <property type="evidence" value="ECO:0007669"/>
    <property type="project" value="UniProtKB-EC"/>
</dbReference>
<evidence type="ECO:0000313" key="9">
    <source>
        <dbReference type="EMBL" id="VGO16157.1"/>
    </source>
</evidence>
<dbReference type="InterPro" id="IPR001525">
    <property type="entry name" value="C5_MeTfrase"/>
</dbReference>
<dbReference type="InterPro" id="IPR018117">
    <property type="entry name" value="C5_DNA_meth_AS"/>
</dbReference>
<dbReference type="PROSITE" id="PS00095">
    <property type="entry name" value="C5_MTASE_2"/>
    <property type="match status" value="1"/>
</dbReference>
<dbReference type="AlphaFoldDB" id="A0A6C2U8V8"/>
<accession>A0A6C2U8V8</accession>
<dbReference type="SUPFAM" id="SSF53335">
    <property type="entry name" value="S-adenosyl-L-methionine-dependent methyltransferases"/>
    <property type="match status" value="1"/>
</dbReference>
<dbReference type="GO" id="GO:0032259">
    <property type="term" value="P:methylation"/>
    <property type="evidence" value="ECO:0007669"/>
    <property type="project" value="UniProtKB-KW"/>
</dbReference>
<evidence type="ECO:0000256" key="8">
    <source>
        <dbReference type="RuleBase" id="RU000417"/>
    </source>
</evidence>
<dbReference type="PROSITE" id="PS00094">
    <property type="entry name" value="C5_MTASE_1"/>
    <property type="match status" value="1"/>
</dbReference>
<keyword evidence="1 6" id="KW-0489">Methyltransferase</keyword>
<proteinExistence type="inferred from homology"/>
<evidence type="ECO:0000313" key="10">
    <source>
        <dbReference type="Proteomes" id="UP000366872"/>
    </source>
</evidence>
<gene>
    <name evidence="9" type="primary">banIM</name>
    <name evidence="9" type="ORF">PDESU_04747</name>
</gene>
<evidence type="ECO:0000256" key="4">
    <source>
        <dbReference type="ARBA" id="ARBA00022747"/>
    </source>
</evidence>
<evidence type="ECO:0000256" key="3">
    <source>
        <dbReference type="ARBA" id="ARBA00022691"/>
    </source>
</evidence>
<evidence type="ECO:0000256" key="2">
    <source>
        <dbReference type="ARBA" id="ARBA00022679"/>
    </source>
</evidence>
<sequence length="501" mass="55713">MEQESKFTFVDLFSGIGGFRMALAANGGSCLGFSEISRDAVETYCDNFAEASDGNLGDVRKIEALPPHDLLTAGVPCQSWSIAGKNLGFDDDRGQLWNDTLYLLKQSRPKAFIFENVKGLVDPRNESALGHILERIREAGYHARHHVINSCDHGVPQNRVRVYIVGFRNKGCFERFRLPPPLEARKTLGDLLGIQTRVPAAATASPGRVMSLSSKNGFNDYFLFNDLRNGDTTIHSWDILETTDRQKHLCHLLLQNRRKRVYGRLDGNPLSLPHFQSLDPTVALDELLALVDLGILEAEEYLFDVASPKRHALAEEESMVLACAAGGQLVIDDLKGNRSLGLGRGGIARTVEALKEKGIITCREIRYDFKNTKISTGLFGVNRIFLPSSDRFPTLVASDTTDYIALDDIEPTTTEDYRRQFLEKIYRSGRFRRISKREACLMQGFPGEFRLPDARARWMKLVGNSVSVPVIDMLCKAILETGVFAPKTKKPGSRTSVAAGS</sequence>
<dbReference type="InterPro" id="IPR050750">
    <property type="entry name" value="C5-MTase"/>
</dbReference>
<dbReference type="PANTHER" id="PTHR46098">
    <property type="entry name" value="TRNA (CYTOSINE(38)-C(5))-METHYLTRANSFERASE"/>
    <property type="match status" value="1"/>
</dbReference>
<dbReference type="EC" id="2.1.1.37" evidence="8"/>
<dbReference type="PROSITE" id="PS51679">
    <property type="entry name" value="SAM_MT_C5"/>
    <property type="match status" value="1"/>
</dbReference>
<organism evidence="9 10">
    <name type="scientific">Pontiella desulfatans</name>
    <dbReference type="NCBI Taxonomy" id="2750659"/>
    <lineage>
        <taxon>Bacteria</taxon>
        <taxon>Pseudomonadati</taxon>
        <taxon>Kiritimatiellota</taxon>
        <taxon>Kiritimatiellia</taxon>
        <taxon>Kiritimatiellales</taxon>
        <taxon>Pontiellaceae</taxon>
        <taxon>Pontiella</taxon>
    </lineage>
</organism>
<dbReference type="InterPro" id="IPR031303">
    <property type="entry name" value="C5_meth_CS"/>
</dbReference>
<feature type="active site" evidence="6">
    <location>
        <position position="77"/>
    </location>
</feature>
<keyword evidence="2 6" id="KW-0808">Transferase</keyword>
<dbReference type="PRINTS" id="PR00105">
    <property type="entry name" value="C5METTRFRASE"/>
</dbReference>
<dbReference type="EMBL" id="CAAHFG010000003">
    <property type="protein sequence ID" value="VGO16157.1"/>
    <property type="molecule type" value="Genomic_DNA"/>
</dbReference>
<evidence type="ECO:0000256" key="5">
    <source>
        <dbReference type="ARBA" id="ARBA00047422"/>
    </source>
</evidence>
<evidence type="ECO:0000256" key="6">
    <source>
        <dbReference type="PROSITE-ProRule" id="PRU01016"/>
    </source>
</evidence>
<evidence type="ECO:0000256" key="1">
    <source>
        <dbReference type="ARBA" id="ARBA00022603"/>
    </source>
</evidence>
<dbReference type="GO" id="GO:0009307">
    <property type="term" value="P:DNA restriction-modification system"/>
    <property type="evidence" value="ECO:0007669"/>
    <property type="project" value="UniProtKB-KW"/>
</dbReference>
<dbReference type="PANTHER" id="PTHR46098:SF1">
    <property type="entry name" value="TRNA (CYTOSINE(38)-C(5))-METHYLTRANSFERASE"/>
    <property type="match status" value="1"/>
</dbReference>
<dbReference type="Pfam" id="PF00145">
    <property type="entry name" value="DNA_methylase"/>
    <property type="match status" value="2"/>
</dbReference>
<dbReference type="NCBIfam" id="TIGR00675">
    <property type="entry name" value="dcm"/>
    <property type="match status" value="1"/>
</dbReference>
<comment type="similarity">
    <text evidence="6 7">Belongs to the class I-like SAM-binding methyltransferase superfamily. C5-methyltransferase family.</text>
</comment>
<evidence type="ECO:0000256" key="7">
    <source>
        <dbReference type="RuleBase" id="RU000416"/>
    </source>
</evidence>
<keyword evidence="4" id="KW-0680">Restriction system</keyword>
<dbReference type="Gene3D" id="3.40.50.150">
    <property type="entry name" value="Vaccinia Virus protein VP39"/>
    <property type="match status" value="1"/>
</dbReference>
<keyword evidence="3 6" id="KW-0949">S-adenosyl-L-methionine</keyword>
<dbReference type="InterPro" id="IPR029063">
    <property type="entry name" value="SAM-dependent_MTases_sf"/>
</dbReference>
<comment type="catalytic activity">
    <reaction evidence="5 8">
        <text>a 2'-deoxycytidine in DNA + S-adenosyl-L-methionine = a 5-methyl-2'-deoxycytidine in DNA + S-adenosyl-L-homocysteine + H(+)</text>
        <dbReference type="Rhea" id="RHEA:13681"/>
        <dbReference type="Rhea" id="RHEA-COMP:11369"/>
        <dbReference type="Rhea" id="RHEA-COMP:11370"/>
        <dbReference type="ChEBI" id="CHEBI:15378"/>
        <dbReference type="ChEBI" id="CHEBI:57856"/>
        <dbReference type="ChEBI" id="CHEBI:59789"/>
        <dbReference type="ChEBI" id="CHEBI:85452"/>
        <dbReference type="ChEBI" id="CHEBI:85454"/>
        <dbReference type="EC" id="2.1.1.37"/>
    </reaction>
</comment>
<dbReference type="Proteomes" id="UP000366872">
    <property type="component" value="Unassembled WGS sequence"/>
</dbReference>
<protein>
    <recommendedName>
        <fullName evidence="8">Cytosine-specific methyltransferase</fullName>
        <ecNumber evidence="8">2.1.1.37</ecNumber>
    </recommendedName>
</protein>
<dbReference type="RefSeq" id="WP_136081702.1">
    <property type="nucleotide sequence ID" value="NZ_CAAHFG010000003.1"/>
</dbReference>
<keyword evidence="10" id="KW-1185">Reference proteome</keyword>
<dbReference type="Gene3D" id="3.90.120.10">
    <property type="entry name" value="DNA Methylase, subunit A, domain 2"/>
    <property type="match status" value="1"/>
</dbReference>
<name>A0A6C2U8V8_PONDE</name>